<dbReference type="OrthoDB" id="49395at2759"/>
<keyword evidence="4" id="KW-0493">Microtubule</keyword>
<comment type="subcellular location">
    <subcellularLocation>
        <location evidence="1">Cytoplasm</location>
        <location evidence="1">Cytoskeleton</location>
    </subcellularLocation>
</comment>
<gene>
    <name evidence="10" type="ORF">LRAMOSA03200</name>
</gene>
<dbReference type="GO" id="GO:0005815">
    <property type="term" value="C:microtubule organizing center"/>
    <property type="evidence" value="ECO:0007669"/>
    <property type="project" value="TreeGrafter"/>
</dbReference>
<dbReference type="InterPro" id="IPR008636">
    <property type="entry name" value="Hook_C"/>
</dbReference>
<evidence type="ECO:0000256" key="5">
    <source>
        <dbReference type="ARBA" id="ARBA00023054"/>
    </source>
</evidence>
<evidence type="ECO:0000256" key="6">
    <source>
        <dbReference type="ARBA" id="ARBA00023212"/>
    </source>
</evidence>
<dbReference type="GO" id="GO:0031122">
    <property type="term" value="P:cytoplasmic microtubule organization"/>
    <property type="evidence" value="ECO:0007669"/>
    <property type="project" value="InterPro"/>
</dbReference>
<proteinExistence type="inferred from homology"/>
<feature type="domain" description="Calponin-homology (CH)" evidence="9">
    <location>
        <begin position="1"/>
        <end position="125"/>
    </location>
</feature>
<dbReference type="GO" id="GO:0005737">
    <property type="term" value="C:cytoplasm"/>
    <property type="evidence" value="ECO:0007669"/>
    <property type="project" value="TreeGrafter"/>
</dbReference>
<dbReference type="InterPro" id="IPR043936">
    <property type="entry name" value="HOOK_N"/>
</dbReference>
<name>A0A077WT86_9FUNG</name>
<accession>A0A077WT86</accession>
<dbReference type="Gene3D" id="1.10.418.10">
    <property type="entry name" value="Calponin-like domain"/>
    <property type="match status" value="1"/>
</dbReference>
<dbReference type="GO" id="GO:0005874">
    <property type="term" value="C:microtubule"/>
    <property type="evidence" value="ECO:0007669"/>
    <property type="project" value="UniProtKB-KW"/>
</dbReference>
<evidence type="ECO:0000256" key="4">
    <source>
        <dbReference type="ARBA" id="ARBA00022701"/>
    </source>
</evidence>
<dbReference type="Pfam" id="PF19047">
    <property type="entry name" value="HOOK_N"/>
    <property type="match status" value="1"/>
</dbReference>
<keyword evidence="3" id="KW-0963">Cytoplasm</keyword>
<feature type="region of interest" description="Disordered" evidence="8">
    <location>
        <begin position="491"/>
        <end position="518"/>
    </location>
</feature>
<dbReference type="GO" id="GO:0030705">
    <property type="term" value="P:cytoskeleton-dependent intracellular transport"/>
    <property type="evidence" value="ECO:0007669"/>
    <property type="project" value="InterPro"/>
</dbReference>
<keyword evidence="5 7" id="KW-0175">Coiled coil</keyword>
<protein>
    <recommendedName>
        <fullName evidence="9">Calponin-homology (CH) domain-containing protein</fullName>
    </recommendedName>
</protein>
<evidence type="ECO:0000256" key="8">
    <source>
        <dbReference type="SAM" id="MobiDB-lite"/>
    </source>
</evidence>
<dbReference type="CDD" id="cd22211">
    <property type="entry name" value="HkD_SF"/>
    <property type="match status" value="1"/>
</dbReference>
<dbReference type="AlphaFoldDB" id="A0A077WT86"/>
<dbReference type="InterPro" id="IPR036872">
    <property type="entry name" value="CH_dom_sf"/>
</dbReference>
<dbReference type="Pfam" id="PF05622">
    <property type="entry name" value="HOOK"/>
    <property type="match status" value="1"/>
</dbReference>
<dbReference type="GO" id="GO:0051959">
    <property type="term" value="F:dynein light intermediate chain binding"/>
    <property type="evidence" value="ECO:0007669"/>
    <property type="project" value="TreeGrafter"/>
</dbReference>
<evidence type="ECO:0000256" key="7">
    <source>
        <dbReference type="SAM" id="Coils"/>
    </source>
</evidence>
<evidence type="ECO:0000256" key="2">
    <source>
        <dbReference type="ARBA" id="ARBA00006946"/>
    </source>
</evidence>
<evidence type="ECO:0000256" key="3">
    <source>
        <dbReference type="ARBA" id="ARBA00022490"/>
    </source>
</evidence>
<dbReference type="InterPro" id="IPR001715">
    <property type="entry name" value="CH_dom"/>
</dbReference>
<keyword evidence="6" id="KW-0206">Cytoskeleton</keyword>
<dbReference type="PROSITE" id="PS50021">
    <property type="entry name" value="CH"/>
    <property type="match status" value="1"/>
</dbReference>
<feature type="coiled-coil region" evidence="7">
    <location>
        <begin position="204"/>
        <end position="421"/>
    </location>
</feature>
<organism evidence="10">
    <name type="scientific">Lichtheimia ramosa</name>
    <dbReference type="NCBI Taxonomy" id="688394"/>
    <lineage>
        <taxon>Eukaryota</taxon>
        <taxon>Fungi</taxon>
        <taxon>Fungi incertae sedis</taxon>
        <taxon>Mucoromycota</taxon>
        <taxon>Mucoromycotina</taxon>
        <taxon>Mucoromycetes</taxon>
        <taxon>Mucorales</taxon>
        <taxon>Lichtheimiaceae</taxon>
        <taxon>Lichtheimia</taxon>
    </lineage>
</organism>
<reference evidence="10" key="1">
    <citation type="journal article" date="2014" name="Genome Announc.">
        <title>De novo whole-genome sequence and genome annotation of Lichtheimia ramosa.</title>
        <authorList>
            <person name="Linde J."/>
            <person name="Schwartze V."/>
            <person name="Binder U."/>
            <person name="Lass-Florl C."/>
            <person name="Voigt K."/>
            <person name="Horn F."/>
        </authorList>
    </citation>
    <scope>NUCLEOTIDE SEQUENCE</scope>
    <source>
        <strain evidence="10">JMRC FSU:6197</strain>
    </source>
</reference>
<evidence type="ECO:0000313" key="10">
    <source>
        <dbReference type="EMBL" id="CDS10525.1"/>
    </source>
</evidence>
<evidence type="ECO:0000259" key="9">
    <source>
        <dbReference type="PROSITE" id="PS50021"/>
    </source>
</evidence>
<sequence length="791" mass="91813">MEDAFVEWFNTFDTEFNTIDTVVELADGVVFSKVLIAIDPKWFKQLSSTSEAVAMPTVANDSDENGTWMSCLNNQKKIHRLITRYFDEVLGQDPKQLPPIDLNAIAKEANHYDLLLMCQLIVAIAVQSDNNRAYIDMIQSLSQKSQHSLMLSIEEVMNHFDGDTDAIANTQHSESSSVGSQGYYMDSDIPYRCQAEFDRLVSERKHFESSHAQLLVEYKELKERLNGLLLEKKEMEARLRDMEDAIAQSSTTGKADFVMRTEIEHLRQDLERCEEQKLEAENMLEKQRSSVNELRRKVNDLTVRADEAEALRSELEEYREAVERMASMEVALQKYERDAQERVELEDQIKALEQQNTDLLKRSQEAEDEYRKLLRFKTIMGSFEEQVKQLASSNRELLEEKGRLEEELHQLTETCTYLEEDRDRNVEHVQLLEEQIKELELGGGTPIEKAINHRASVVIDETIETDMEENMKKANITELRMNIQRLKSQIKEMEKKQATSDNSQRPENDSESSKARLKKDYASIVAERDQLRKELEQIRNGIPDSLLNQAQTIMAFRSRMLDLEKESSYLKESTISLEATVLQGTSNIAKGVVSLQGYEEEHSRLQDRLNRLEDITKMQLHDINRMLVEANYLHGINVDGAPKDRPQLTSEELETIKEQNTSLQICVLNLQEEINESQSRIRKVRDLIKLYSQLLEEMTTRFSGINQPKDQPTLLNRTPRTKEEEHDLLKKQIHNVRAQSRREQQLIISAWYDLARRNHRDTASLSIRSTPSSWLGQQRKILDNQLRKRLC</sequence>
<comment type="similarity">
    <text evidence="2">Belongs to the hook family.</text>
</comment>
<evidence type="ECO:0000256" key="1">
    <source>
        <dbReference type="ARBA" id="ARBA00004245"/>
    </source>
</evidence>
<dbReference type="SUPFAM" id="SSF116907">
    <property type="entry name" value="Hook domain"/>
    <property type="match status" value="1"/>
</dbReference>
<dbReference type="PANTHER" id="PTHR18947">
    <property type="entry name" value="HOOK PROTEINS"/>
    <property type="match status" value="1"/>
</dbReference>
<dbReference type="GO" id="GO:0008017">
    <property type="term" value="F:microtubule binding"/>
    <property type="evidence" value="ECO:0007669"/>
    <property type="project" value="InterPro"/>
</dbReference>
<dbReference type="PANTHER" id="PTHR18947:SF28">
    <property type="entry name" value="GIRDIN, ISOFORM A"/>
    <property type="match status" value="1"/>
</dbReference>
<dbReference type="EMBL" id="LK023335">
    <property type="protein sequence ID" value="CDS10525.1"/>
    <property type="molecule type" value="Genomic_DNA"/>
</dbReference>